<dbReference type="OrthoDB" id="6258395at2759"/>
<dbReference type="OMA" id="VAYCIDY"/>
<evidence type="ECO:0000256" key="2">
    <source>
        <dbReference type="SAM" id="Phobius"/>
    </source>
</evidence>
<evidence type="ECO:0000313" key="5">
    <source>
        <dbReference type="Proteomes" id="UP000019149"/>
    </source>
</evidence>
<proteinExistence type="predicted"/>
<accession>W6UUD3</accession>
<feature type="region of interest" description="Disordered" evidence="1">
    <location>
        <begin position="501"/>
        <end position="527"/>
    </location>
</feature>
<dbReference type="EMBL" id="APAU02000016">
    <property type="protein sequence ID" value="EUB61947.1"/>
    <property type="molecule type" value="Genomic_DNA"/>
</dbReference>
<dbReference type="AlphaFoldDB" id="W6UUD3"/>
<keyword evidence="3" id="KW-0732">Signal</keyword>
<keyword evidence="2" id="KW-1133">Transmembrane helix</keyword>
<reference evidence="4 5" key="1">
    <citation type="journal article" date="2013" name="Nat. Genet.">
        <title>The genome of the hydatid tapeworm Echinococcus granulosus.</title>
        <authorList>
            <person name="Zheng H."/>
            <person name="Zhang W."/>
            <person name="Zhang L."/>
            <person name="Zhang Z."/>
            <person name="Li J."/>
            <person name="Lu G."/>
            <person name="Zhu Y."/>
            <person name="Wang Y."/>
            <person name="Huang Y."/>
            <person name="Liu J."/>
            <person name="Kang H."/>
            <person name="Chen J."/>
            <person name="Wang L."/>
            <person name="Chen A."/>
            <person name="Yu S."/>
            <person name="Gao Z."/>
            <person name="Jin L."/>
            <person name="Gu W."/>
            <person name="Wang Z."/>
            <person name="Zhao L."/>
            <person name="Shi B."/>
            <person name="Wen H."/>
            <person name="Lin R."/>
            <person name="Jones M.K."/>
            <person name="Brejova B."/>
            <person name="Vinar T."/>
            <person name="Zhao G."/>
            <person name="McManus D.P."/>
            <person name="Chen Z."/>
            <person name="Zhou Y."/>
            <person name="Wang S."/>
        </authorList>
    </citation>
    <scope>NUCLEOTIDE SEQUENCE [LARGE SCALE GENOMIC DNA]</scope>
</reference>
<keyword evidence="2" id="KW-0472">Membrane</keyword>
<dbReference type="Proteomes" id="UP000019149">
    <property type="component" value="Unassembled WGS sequence"/>
</dbReference>
<sequence>MLLIKAVLFSLCVIPVSIVPTACQSVAVDIEPCFGISSPTHRTQLRPMYSGAAYTLKTRGEDIPLTGQPHTKSTHPHACAFAFAAPTHPQFHFVTVYIKQAQLNITAGMGGEASLVFIGNAYPTVHLATVRLTKMFPVKRDFYLDTQAWPKNSTVIYMLLIHDFIGERSGDAKFYLDIALTPTYLCVLTQFQVRGSHTNLRNPYDISLINLNEMFHPGWLICTTPVVADRFGLKLTYRFVAYCIDYRLSCDGVVNCPRGPTALANRVFASLPQSSADEYSRSLICYAPTVNWFLVVIILFSVINVGLLFLISYVGLLRRYSPLRYLRLQSLCLRYGCCCLPSRWRQRVVGRPPMFRQNSISSADFEIPLSPPTYASVEQADKTNLFARRSKRRFQWRRQKSVVVAESGHQLPPSYSDVNEEVGVAPEGVIQKIQSLQSSFTSRPGGGHGGTSPRVKPLPQHLRRTIHRIDLGVELRVALRRTVSRTRALVSSGFQIVRFRPTTQPPLTPEAAGGEGSSVLQPPPPNYSEFLSGNFPRYPATVEVDHIRPPLSTPVERIPFRGPRRRRSRRRNL</sequence>
<dbReference type="RefSeq" id="XP_024353143.1">
    <property type="nucleotide sequence ID" value="XM_024492469.1"/>
</dbReference>
<feature type="chain" id="PRO_5004885176" evidence="3">
    <location>
        <begin position="19"/>
        <end position="573"/>
    </location>
</feature>
<feature type="compositionally biased region" description="Basic residues" evidence="1">
    <location>
        <begin position="562"/>
        <end position="573"/>
    </location>
</feature>
<keyword evidence="5" id="KW-1185">Reference proteome</keyword>
<evidence type="ECO:0000256" key="1">
    <source>
        <dbReference type="SAM" id="MobiDB-lite"/>
    </source>
</evidence>
<keyword evidence="2" id="KW-0812">Transmembrane</keyword>
<feature type="signal peptide" evidence="3">
    <location>
        <begin position="1"/>
        <end position="18"/>
    </location>
</feature>
<comment type="caution">
    <text evidence="4">The sequence shown here is derived from an EMBL/GenBank/DDBJ whole genome shotgun (WGS) entry which is preliminary data.</text>
</comment>
<feature type="region of interest" description="Disordered" evidence="1">
    <location>
        <begin position="552"/>
        <end position="573"/>
    </location>
</feature>
<dbReference type="KEGG" id="egl:EGR_03220"/>
<evidence type="ECO:0000313" key="4">
    <source>
        <dbReference type="EMBL" id="EUB61947.1"/>
    </source>
</evidence>
<organism evidence="4 5">
    <name type="scientific">Echinococcus granulosus</name>
    <name type="common">Hydatid tapeworm</name>
    <dbReference type="NCBI Taxonomy" id="6210"/>
    <lineage>
        <taxon>Eukaryota</taxon>
        <taxon>Metazoa</taxon>
        <taxon>Spiralia</taxon>
        <taxon>Lophotrochozoa</taxon>
        <taxon>Platyhelminthes</taxon>
        <taxon>Cestoda</taxon>
        <taxon>Eucestoda</taxon>
        <taxon>Cyclophyllidea</taxon>
        <taxon>Taeniidae</taxon>
        <taxon>Echinococcus</taxon>
        <taxon>Echinococcus granulosus group</taxon>
    </lineage>
</organism>
<name>W6UUD3_ECHGR</name>
<dbReference type="CTD" id="36338935"/>
<feature type="transmembrane region" description="Helical" evidence="2">
    <location>
        <begin position="292"/>
        <end position="317"/>
    </location>
</feature>
<gene>
    <name evidence="4" type="ORF">EGR_03220</name>
</gene>
<evidence type="ECO:0000256" key="3">
    <source>
        <dbReference type="SAM" id="SignalP"/>
    </source>
</evidence>
<dbReference type="GeneID" id="36338935"/>
<protein>
    <submittedName>
        <fullName evidence="4">Uncharacterized protein</fullName>
    </submittedName>
</protein>